<protein>
    <submittedName>
        <fullName evidence="4">Acyltransferase</fullName>
    </submittedName>
</protein>
<feature type="transmembrane region" description="Helical" evidence="1">
    <location>
        <begin position="258"/>
        <end position="278"/>
    </location>
</feature>
<keyword evidence="1" id="KW-0472">Membrane</keyword>
<dbReference type="Pfam" id="PF01757">
    <property type="entry name" value="Acyl_transf_3"/>
    <property type="match status" value="1"/>
</dbReference>
<proteinExistence type="predicted"/>
<feature type="domain" description="Acyltransferase 3" evidence="2">
    <location>
        <begin position="16"/>
        <end position="334"/>
    </location>
</feature>
<keyword evidence="4" id="KW-0012">Acyltransferase</keyword>
<dbReference type="EMBL" id="QVQT01000001">
    <property type="protein sequence ID" value="RFU18551.1"/>
    <property type="molecule type" value="Genomic_DNA"/>
</dbReference>
<feature type="transmembrane region" description="Helical" evidence="1">
    <location>
        <begin position="84"/>
        <end position="106"/>
    </location>
</feature>
<name>A0A372IUS6_9BACT</name>
<feature type="transmembrane region" description="Helical" evidence="1">
    <location>
        <begin position="229"/>
        <end position="251"/>
    </location>
</feature>
<feature type="transmembrane region" description="Helical" evidence="1">
    <location>
        <begin position="298"/>
        <end position="318"/>
    </location>
</feature>
<dbReference type="PANTHER" id="PTHR23028:SF53">
    <property type="entry name" value="ACYL_TRANSF_3 DOMAIN-CONTAINING PROTEIN"/>
    <property type="match status" value="1"/>
</dbReference>
<dbReference type="InterPro" id="IPR050879">
    <property type="entry name" value="Acyltransferase_3"/>
</dbReference>
<evidence type="ECO:0000313" key="4">
    <source>
        <dbReference type="EMBL" id="RFU18551.1"/>
    </source>
</evidence>
<dbReference type="OrthoDB" id="9796461at2"/>
<feature type="transmembrane region" description="Helical" evidence="1">
    <location>
        <begin position="179"/>
        <end position="199"/>
    </location>
</feature>
<dbReference type="GO" id="GO:0016020">
    <property type="term" value="C:membrane"/>
    <property type="evidence" value="ECO:0007669"/>
    <property type="project" value="TreeGrafter"/>
</dbReference>
<dbReference type="PANTHER" id="PTHR23028">
    <property type="entry name" value="ACETYLTRANSFERASE"/>
    <property type="match status" value="1"/>
</dbReference>
<accession>A0A372IUS6</accession>
<keyword evidence="1" id="KW-0812">Transmembrane</keyword>
<dbReference type="RefSeq" id="WP_117297846.1">
    <property type="nucleotide sequence ID" value="NZ_QVQT02000001.1"/>
</dbReference>
<gene>
    <name evidence="4" type="ORF">D0Y96_03110</name>
</gene>
<evidence type="ECO:0000259" key="2">
    <source>
        <dbReference type="Pfam" id="PF01757"/>
    </source>
</evidence>
<dbReference type="Pfam" id="PF19040">
    <property type="entry name" value="SGNH"/>
    <property type="match status" value="1"/>
</dbReference>
<organism evidence="4 5">
    <name type="scientific">Paracidobacterium acidisoli</name>
    <dbReference type="NCBI Taxonomy" id="2303751"/>
    <lineage>
        <taxon>Bacteria</taxon>
        <taxon>Pseudomonadati</taxon>
        <taxon>Acidobacteriota</taxon>
        <taxon>Terriglobia</taxon>
        <taxon>Terriglobales</taxon>
        <taxon>Acidobacteriaceae</taxon>
        <taxon>Paracidobacterium</taxon>
    </lineage>
</organism>
<evidence type="ECO:0000259" key="3">
    <source>
        <dbReference type="Pfam" id="PF19040"/>
    </source>
</evidence>
<dbReference type="GO" id="GO:0009103">
    <property type="term" value="P:lipopolysaccharide biosynthetic process"/>
    <property type="evidence" value="ECO:0007669"/>
    <property type="project" value="TreeGrafter"/>
</dbReference>
<sequence length="664" mass="73131">MLPGSQSHRPSDGFRADIEGLRGIAVLLVVLYHARVPFMGGGFIGVDIFFVISGYLITGLLIREASETGRIHFAKFYARRARRLLPAASLTILVTIAAGYFIYAAYEQLPIIKTAITAALYSCNIYFAHHATDYLAPDAKTNPFLHMWSLAVEEQFYLVWPLVIWLAFRAWPGKAVRRLPLLLGAIAVASFAACLWLTYTAQPWAFFSSPTRAWEFAIGGLAQFGVRRVYPRICAALPVLALLALIAGSAVFSATTRFPGFAALVPVLGSAVLLHFHTRQQGVRWLLENPASQFLGRVSYSWYLWHWPVLVLSSALWTLTLTDRLVCALASLLMAALTYQLLENPIRFHPALMGHAWRSLAMAVCVTGISLSACAATAYLRHHLQTPRSRYISATIAALPVVYSDGCHLTYTVSASPDCSFADTASKTTVVLFGDSHAAQWFPAIERIANENHWRLVSLTKSACTISSTPIIDKALHKTYTECSDWRDSALKRIAAMHPALVILTDYTTLYLSEGLSVPEWGSGLRTTVSRLNDAGVQTLLLHDPPAPEEDPDTCLARAARIGRSFATCTYRRDLTADAPIQAAERQAVQGLPHVQRWNITSDLCHRLACSPYENGTVVYRDTSHFTVSFALTLAPLLQPEVDAMVTDPRSLTSRPAKSISAHL</sequence>
<evidence type="ECO:0000256" key="1">
    <source>
        <dbReference type="SAM" id="Phobius"/>
    </source>
</evidence>
<dbReference type="InterPro" id="IPR043968">
    <property type="entry name" value="SGNH"/>
</dbReference>
<keyword evidence="1" id="KW-1133">Transmembrane helix</keyword>
<feature type="transmembrane region" description="Helical" evidence="1">
    <location>
        <begin position="42"/>
        <end position="63"/>
    </location>
</feature>
<keyword evidence="4" id="KW-0808">Transferase</keyword>
<comment type="caution">
    <text evidence="4">The sequence shown here is derived from an EMBL/GenBank/DDBJ whole genome shotgun (WGS) entry which is preliminary data.</text>
</comment>
<dbReference type="Proteomes" id="UP000264702">
    <property type="component" value="Unassembled WGS sequence"/>
</dbReference>
<feature type="transmembrane region" description="Helical" evidence="1">
    <location>
        <begin position="357"/>
        <end position="380"/>
    </location>
</feature>
<feature type="transmembrane region" description="Helical" evidence="1">
    <location>
        <begin position="155"/>
        <end position="172"/>
    </location>
</feature>
<evidence type="ECO:0000313" key="5">
    <source>
        <dbReference type="Proteomes" id="UP000264702"/>
    </source>
</evidence>
<dbReference type="GO" id="GO:0016747">
    <property type="term" value="F:acyltransferase activity, transferring groups other than amino-acyl groups"/>
    <property type="evidence" value="ECO:0007669"/>
    <property type="project" value="InterPro"/>
</dbReference>
<reference evidence="4 5" key="1">
    <citation type="submission" date="2018-08" db="EMBL/GenBank/DDBJ databases">
        <title>Acidipila sp. 4G-K13, an acidobacterium isolated from forest soil.</title>
        <authorList>
            <person name="Gao Z.-H."/>
            <person name="Qiu L.-H."/>
        </authorList>
    </citation>
    <scope>NUCLEOTIDE SEQUENCE [LARGE SCALE GENOMIC DNA]</scope>
    <source>
        <strain evidence="4 5">4G-K13</strain>
    </source>
</reference>
<feature type="transmembrane region" description="Helical" evidence="1">
    <location>
        <begin position="325"/>
        <end position="342"/>
    </location>
</feature>
<dbReference type="InterPro" id="IPR002656">
    <property type="entry name" value="Acyl_transf_3_dom"/>
</dbReference>
<feature type="domain" description="SGNH" evidence="3">
    <location>
        <begin position="407"/>
        <end position="640"/>
    </location>
</feature>
<dbReference type="SUPFAM" id="SSF52266">
    <property type="entry name" value="SGNH hydrolase"/>
    <property type="match status" value="1"/>
</dbReference>
<dbReference type="AlphaFoldDB" id="A0A372IUS6"/>
<keyword evidence="5" id="KW-1185">Reference proteome</keyword>